<proteinExistence type="predicted"/>
<dbReference type="SUPFAM" id="SSF55874">
    <property type="entry name" value="ATPase domain of HSP90 chaperone/DNA topoisomerase II/histidine kinase"/>
    <property type="match status" value="1"/>
</dbReference>
<evidence type="ECO:0000256" key="8">
    <source>
        <dbReference type="ARBA" id="ARBA00022989"/>
    </source>
</evidence>
<keyword evidence="8 11" id="KW-1133">Transmembrane helix</keyword>
<gene>
    <name evidence="14" type="ORF">DI603_14465</name>
</gene>
<dbReference type="InterPro" id="IPR003661">
    <property type="entry name" value="HisK_dim/P_dom"/>
</dbReference>
<dbReference type="Pfam" id="PF00672">
    <property type="entry name" value="HAMP"/>
    <property type="match status" value="1"/>
</dbReference>
<evidence type="ECO:0000259" key="13">
    <source>
        <dbReference type="PROSITE" id="PS50885"/>
    </source>
</evidence>
<feature type="transmembrane region" description="Helical" evidence="11">
    <location>
        <begin position="166"/>
        <end position="192"/>
    </location>
</feature>
<feature type="domain" description="Histidine kinase" evidence="12">
    <location>
        <begin position="256"/>
        <end position="458"/>
    </location>
</feature>
<dbReference type="PANTHER" id="PTHR45436:SF5">
    <property type="entry name" value="SENSOR HISTIDINE KINASE TRCS"/>
    <property type="match status" value="1"/>
</dbReference>
<dbReference type="Pfam" id="PF00512">
    <property type="entry name" value="HisKA"/>
    <property type="match status" value="1"/>
</dbReference>
<dbReference type="EC" id="2.7.13.3" evidence="3"/>
<feature type="domain" description="HAMP" evidence="13">
    <location>
        <begin position="195"/>
        <end position="248"/>
    </location>
</feature>
<dbReference type="Gene3D" id="3.30.565.10">
    <property type="entry name" value="Histidine kinase-like ATPase, C-terminal domain"/>
    <property type="match status" value="1"/>
</dbReference>
<comment type="subcellular location">
    <subcellularLocation>
        <location evidence="2">Membrane</location>
    </subcellularLocation>
</comment>
<dbReference type="SUPFAM" id="SSF47384">
    <property type="entry name" value="Homodimeric domain of signal transducing histidine kinase"/>
    <property type="match status" value="1"/>
</dbReference>
<dbReference type="Pfam" id="PF02518">
    <property type="entry name" value="HATPase_c"/>
    <property type="match status" value="1"/>
</dbReference>
<organism evidence="14 15">
    <name type="scientific">Roseateles depolymerans</name>
    <dbReference type="NCBI Taxonomy" id="76731"/>
    <lineage>
        <taxon>Bacteria</taxon>
        <taxon>Pseudomonadati</taxon>
        <taxon>Pseudomonadota</taxon>
        <taxon>Betaproteobacteria</taxon>
        <taxon>Burkholderiales</taxon>
        <taxon>Sphaerotilaceae</taxon>
        <taxon>Roseateles</taxon>
    </lineage>
</organism>
<comment type="caution">
    <text evidence="14">The sequence shown here is derived from an EMBL/GenBank/DDBJ whole genome shotgun (WGS) entry which is preliminary data.</text>
</comment>
<feature type="transmembrane region" description="Helical" evidence="11">
    <location>
        <begin position="12"/>
        <end position="35"/>
    </location>
</feature>
<accession>A0A2W5FIA4</accession>
<evidence type="ECO:0000256" key="10">
    <source>
        <dbReference type="ARBA" id="ARBA00023136"/>
    </source>
</evidence>
<dbReference type="CDD" id="cd00082">
    <property type="entry name" value="HisKA"/>
    <property type="match status" value="1"/>
</dbReference>
<dbReference type="InterPro" id="IPR003660">
    <property type="entry name" value="HAMP_dom"/>
</dbReference>
<dbReference type="GO" id="GO:0016020">
    <property type="term" value="C:membrane"/>
    <property type="evidence" value="ECO:0007669"/>
    <property type="project" value="UniProtKB-SubCell"/>
</dbReference>
<evidence type="ECO:0000256" key="6">
    <source>
        <dbReference type="ARBA" id="ARBA00022692"/>
    </source>
</evidence>
<keyword evidence="9" id="KW-0902">Two-component regulatory system</keyword>
<keyword evidence="7 14" id="KW-0418">Kinase</keyword>
<evidence type="ECO:0000259" key="12">
    <source>
        <dbReference type="PROSITE" id="PS50109"/>
    </source>
</evidence>
<evidence type="ECO:0000256" key="7">
    <source>
        <dbReference type="ARBA" id="ARBA00022777"/>
    </source>
</evidence>
<evidence type="ECO:0000256" key="1">
    <source>
        <dbReference type="ARBA" id="ARBA00000085"/>
    </source>
</evidence>
<dbReference type="PROSITE" id="PS50109">
    <property type="entry name" value="HIS_KIN"/>
    <property type="match status" value="1"/>
</dbReference>
<dbReference type="InterPro" id="IPR036097">
    <property type="entry name" value="HisK_dim/P_sf"/>
</dbReference>
<dbReference type="PROSITE" id="PS50885">
    <property type="entry name" value="HAMP"/>
    <property type="match status" value="1"/>
</dbReference>
<keyword evidence="5" id="KW-0808">Transferase</keyword>
<evidence type="ECO:0000256" key="11">
    <source>
        <dbReference type="SAM" id="Phobius"/>
    </source>
</evidence>
<dbReference type="PRINTS" id="PR00344">
    <property type="entry name" value="BCTRLSENSOR"/>
</dbReference>
<reference evidence="14 15" key="1">
    <citation type="submission" date="2017-08" db="EMBL/GenBank/DDBJ databases">
        <title>Infants hospitalized years apart are colonized by the same room-sourced microbial strains.</title>
        <authorList>
            <person name="Brooks B."/>
            <person name="Olm M.R."/>
            <person name="Firek B.A."/>
            <person name="Baker R."/>
            <person name="Thomas B.C."/>
            <person name="Morowitz M.J."/>
            <person name="Banfield J.F."/>
        </authorList>
    </citation>
    <scope>NUCLEOTIDE SEQUENCE [LARGE SCALE GENOMIC DNA]</scope>
    <source>
        <strain evidence="14">S2_012_000_R2_81</strain>
    </source>
</reference>
<evidence type="ECO:0000256" key="5">
    <source>
        <dbReference type="ARBA" id="ARBA00022679"/>
    </source>
</evidence>
<dbReference type="SMART" id="SM00387">
    <property type="entry name" value="HATPase_c"/>
    <property type="match status" value="1"/>
</dbReference>
<evidence type="ECO:0000256" key="2">
    <source>
        <dbReference type="ARBA" id="ARBA00004370"/>
    </source>
</evidence>
<dbReference type="PANTHER" id="PTHR45436">
    <property type="entry name" value="SENSOR HISTIDINE KINASE YKOH"/>
    <property type="match status" value="1"/>
</dbReference>
<dbReference type="SMART" id="SM00388">
    <property type="entry name" value="HisKA"/>
    <property type="match status" value="1"/>
</dbReference>
<dbReference type="InterPro" id="IPR005467">
    <property type="entry name" value="His_kinase_dom"/>
</dbReference>
<dbReference type="AlphaFoldDB" id="A0A2W5FIA4"/>
<dbReference type="GO" id="GO:0000155">
    <property type="term" value="F:phosphorelay sensor kinase activity"/>
    <property type="evidence" value="ECO:0007669"/>
    <property type="project" value="InterPro"/>
</dbReference>
<evidence type="ECO:0000256" key="4">
    <source>
        <dbReference type="ARBA" id="ARBA00022553"/>
    </source>
</evidence>
<keyword evidence="6 11" id="KW-0812">Transmembrane</keyword>
<dbReference type="InterPro" id="IPR003594">
    <property type="entry name" value="HATPase_dom"/>
</dbReference>
<comment type="catalytic activity">
    <reaction evidence="1">
        <text>ATP + protein L-histidine = ADP + protein N-phospho-L-histidine.</text>
        <dbReference type="EC" id="2.7.13.3"/>
    </reaction>
</comment>
<dbReference type="Proteomes" id="UP000249633">
    <property type="component" value="Unassembled WGS sequence"/>
</dbReference>
<name>A0A2W5FIA4_9BURK</name>
<evidence type="ECO:0000256" key="9">
    <source>
        <dbReference type="ARBA" id="ARBA00023012"/>
    </source>
</evidence>
<dbReference type="InterPro" id="IPR050428">
    <property type="entry name" value="TCS_sensor_his_kinase"/>
</dbReference>
<evidence type="ECO:0000313" key="15">
    <source>
        <dbReference type="Proteomes" id="UP000249633"/>
    </source>
</evidence>
<dbReference type="SMART" id="SM00304">
    <property type="entry name" value="HAMP"/>
    <property type="match status" value="1"/>
</dbReference>
<evidence type="ECO:0000313" key="14">
    <source>
        <dbReference type="EMBL" id="PZP30722.1"/>
    </source>
</evidence>
<dbReference type="Gene3D" id="1.10.287.130">
    <property type="match status" value="1"/>
</dbReference>
<evidence type="ECO:0000256" key="3">
    <source>
        <dbReference type="ARBA" id="ARBA00012438"/>
    </source>
</evidence>
<protein>
    <recommendedName>
        <fullName evidence="3">histidine kinase</fullName>
        <ecNumber evidence="3">2.7.13.3</ecNumber>
    </recommendedName>
</protein>
<dbReference type="InterPro" id="IPR036890">
    <property type="entry name" value="HATPase_C_sf"/>
</dbReference>
<dbReference type="EMBL" id="QFOD01000013">
    <property type="protein sequence ID" value="PZP30722.1"/>
    <property type="molecule type" value="Genomic_DNA"/>
</dbReference>
<keyword evidence="4" id="KW-0597">Phosphoprotein</keyword>
<keyword evidence="10 11" id="KW-0472">Membrane</keyword>
<sequence>MPFVKRGWTNSLSARVMLAYVAGVLISVLLLVAAIEGLLKFNSPVFVYEDINQHAENLVDDIVFDAAGLPIGFNEDLQKIVWMFDSMKDDLAFRVMDGSGRVVLQSAAGDAFWPAPVLPLQRGGFSYERDGQQFRGATQPLDHNGRTWYFQMAATARLAELLRLEIALPFMGIGIGLFSAVLLFVFGVCAFVTMRYVKKPLQAVSASAAAISPRSLHERLPSDRVPTEIGPLVDSFNRVLERVEQGYRVQQEFLATAAHELKTPLALIRAQIELLAPHTDRDALLKDVEHMTRQVQQLLLLAEASEAHNYQFAPTDVRDVAREAIGYLRRMADAATVRLELNVPDDAVLWQSDRGALFTLLKNLLENALQHAPAGTAVCLNVTPDGLSVRDQGRGVTPDQLPRLFTRFWRGAHRRDHGAGLGLAICQEIADAHGWQLAARRLEPGLCLVLSRHTGPQV</sequence>
<dbReference type="InterPro" id="IPR004358">
    <property type="entry name" value="Sig_transdc_His_kin-like_C"/>
</dbReference>